<proteinExistence type="predicted"/>
<evidence type="ECO:0000313" key="3">
    <source>
        <dbReference type="WBParaSite" id="ACRNAN_scaffold11417.g29280.t1"/>
    </source>
</evidence>
<dbReference type="SUPFAM" id="SSF46689">
    <property type="entry name" value="Homeodomain-like"/>
    <property type="match status" value="1"/>
</dbReference>
<dbReference type="InterPro" id="IPR036388">
    <property type="entry name" value="WH-like_DNA-bd_sf"/>
</dbReference>
<accession>A0A914CKR2</accession>
<reference evidence="3" key="1">
    <citation type="submission" date="2022-11" db="UniProtKB">
        <authorList>
            <consortium name="WormBaseParasite"/>
        </authorList>
    </citation>
    <scope>IDENTIFICATION</scope>
</reference>
<sequence>MPGKQTKENIRKLIVEERQRGEEVTDIAERYHVGTATVKRIWKRWKEEHTLWEILKCRISGRKFSNQNELYRYLPCTSRRMEPHSSGYSQRACGVNAAPYEGCYKGKGISN</sequence>
<keyword evidence="2" id="KW-1185">Reference proteome</keyword>
<dbReference type="InterPro" id="IPR009057">
    <property type="entry name" value="Homeodomain-like_sf"/>
</dbReference>
<evidence type="ECO:0000256" key="1">
    <source>
        <dbReference type="ARBA" id="ARBA00004123"/>
    </source>
</evidence>
<evidence type="ECO:0000313" key="2">
    <source>
        <dbReference type="Proteomes" id="UP000887540"/>
    </source>
</evidence>
<dbReference type="Gene3D" id="1.10.10.10">
    <property type="entry name" value="Winged helix-like DNA-binding domain superfamily/Winged helix DNA-binding domain"/>
    <property type="match status" value="1"/>
</dbReference>
<dbReference type="Proteomes" id="UP000887540">
    <property type="component" value="Unplaced"/>
</dbReference>
<comment type="subcellular location">
    <subcellularLocation>
        <location evidence="1">Nucleus</location>
    </subcellularLocation>
</comment>
<dbReference type="WBParaSite" id="ACRNAN_scaffold11417.g29280.t1">
    <property type="protein sequence ID" value="ACRNAN_scaffold11417.g29280.t1"/>
    <property type="gene ID" value="ACRNAN_scaffold11417.g29280"/>
</dbReference>
<protein>
    <submittedName>
        <fullName evidence="3">Transposase</fullName>
    </submittedName>
</protein>
<name>A0A914CKR2_9BILA</name>
<dbReference type="GO" id="GO:0005634">
    <property type="term" value="C:nucleus"/>
    <property type="evidence" value="ECO:0007669"/>
    <property type="project" value="UniProtKB-SubCell"/>
</dbReference>
<dbReference type="AlphaFoldDB" id="A0A914CKR2"/>
<organism evidence="2 3">
    <name type="scientific">Acrobeloides nanus</name>
    <dbReference type="NCBI Taxonomy" id="290746"/>
    <lineage>
        <taxon>Eukaryota</taxon>
        <taxon>Metazoa</taxon>
        <taxon>Ecdysozoa</taxon>
        <taxon>Nematoda</taxon>
        <taxon>Chromadorea</taxon>
        <taxon>Rhabditida</taxon>
        <taxon>Tylenchina</taxon>
        <taxon>Cephalobomorpha</taxon>
        <taxon>Cephaloboidea</taxon>
        <taxon>Cephalobidae</taxon>
        <taxon>Acrobeloides</taxon>
    </lineage>
</organism>